<keyword evidence="1" id="KW-1133">Transmembrane helix</keyword>
<keyword evidence="1" id="KW-0812">Transmembrane</keyword>
<dbReference type="InterPro" id="IPR008523">
    <property type="entry name" value="DUF805"/>
</dbReference>
<evidence type="ECO:0000313" key="3">
    <source>
        <dbReference type="Proteomes" id="UP000198863"/>
    </source>
</evidence>
<protein>
    <submittedName>
        <fullName evidence="2">Uncharacterized membrane protein YhaH, DUF805 family</fullName>
    </submittedName>
</protein>
<feature type="transmembrane region" description="Helical" evidence="1">
    <location>
        <begin position="63"/>
        <end position="83"/>
    </location>
</feature>
<feature type="transmembrane region" description="Helical" evidence="1">
    <location>
        <begin position="95"/>
        <end position="116"/>
    </location>
</feature>
<dbReference type="Proteomes" id="UP000198863">
    <property type="component" value="Unassembled WGS sequence"/>
</dbReference>
<dbReference type="AlphaFoldDB" id="A0A1G7RC35"/>
<sequence length="139" mass="15659">MVAAWYLPRGRIRRRRWWLGYVVAFVLLGLLTTWFDARFLPGAHPRVRDTDGFDVLWPFPDEGGPVTTITGLVLLMPNVAALVCRLHDRDHSAWWLLWFLVPLVGWLVLVVTVGLLRGTPGPNPYGQDPRTSGGAAWTS</sequence>
<dbReference type="PANTHER" id="PTHR34980">
    <property type="entry name" value="INNER MEMBRANE PROTEIN-RELATED-RELATED"/>
    <property type="match status" value="1"/>
</dbReference>
<dbReference type="OrthoDB" id="9812349at2"/>
<organism evidence="2 3">
    <name type="scientific">Klenkia brasiliensis</name>
    <dbReference type="NCBI Taxonomy" id="333142"/>
    <lineage>
        <taxon>Bacteria</taxon>
        <taxon>Bacillati</taxon>
        <taxon>Actinomycetota</taxon>
        <taxon>Actinomycetes</taxon>
        <taxon>Geodermatophilales</taxon>
        <taxon>Geodermatophilaceae</taxon>
        <taxon>Klenkia</taxon>
    </lineage>
</organism>
<dbReference type="RefSeq" id="WP_091061569.1">
    <property type="nucleotide sequence ID" value="NZ_FNCF01000002.1"/>
</dbReference>
<evidence type="ECO:0000256" key="1">
    <source>
        <dbReference type="SAM" id="Phobius"/>
    </source>
</evidence>
<proteinExistence type="predicted"/>
<accession>A0A1G7RC35</accession>
<feature type="transmembrane region" description="Helical" evidence="1">
    <location>
        <begin position="17"/>
        <end position="35"/>
    </location>
</feature>
<dbReference type="GO" id="GO:0005886">
    <property type="term" value="C:plasma membrane"/>
    <property type="evidence" value="ECO:0007669"/>
    <property type="project" value="TreeGrafter"/>
</dbReference>
<name>A0A1G7RC35_9ACTN</name>
<dbReference type="EMBL" id="FNCF01000002">
    <property type="protein sequence ID" value="SDG08356.1"/>
    <property type="molecule type" value="Genomic_DNA"/>
</dbReference>
<keyword evidence="3" id="KW-1185">Reference proteome</keyword>
<gene>
    <name evidence="2" type="ORF">SAMN05660324_1846</name>
</gene>
<dbReference type="PANTHER" id="PTHR34980:SF2">
    <property type="entry name" value="INNER MEMBRANE PROTEIN YHAH-RELATED"/>
    <property type="match status" value="1"/>
</dbReference>
<dbReference type="Pfam" id="PF05656">
    <property type="entry name" value="DUF805"/>
    <property type="match status" value="1"/>
</dbReference>
<evidence type="ECO:0000313" key="2">
    <source>
        <dbReference type="EMBL" id="SDG08356.1"/>
    </source>
</evidence>
<keyword evidence="1" id="KW-0472">Membrane</keyword>
<reference evidence="3" key="1">
    <citation type="submission" date="2016-10" db="EMBL/GenBank/DDBJ databases">
        <authorList>
            <person name="Varghese N."/>
            <person name="Submissions S."/>
        </authorList>
    </citation>
    <scope>NUCLEOTIDE SEQUENCE [LARGE SCALE GENOMIC DNA]</scope>
    <source>
        <strain evidence="3">DSM 44526</strain>
    </source>
</reference>